<dbReference type="InParanoid" id="V5I307"/>
<evidence type="ECO:0000313" key="3">
    <source>
        <dbReference type="Proteomes" id="UP000018001"/>
    </source>
</evidence>
<dbReference type="HOGENOM" id="CLU_035426_0_0_1"/>
<feature type="compositionally biased region" description="Low complexity" evidence="1">
    <location>
        <begin position="305"/>
        <end position="319"/>
    </location>
</feature>
<feature type="compositionally biased region" description="Polar residues" evidence="1">
    <location>
        <begin position="411"/>
        <end position="424"/>
    </location>
</feature>
<name>V5I307_BYSSN</name>
<comment type="caution">
    <text evidence="2">The sequence shown here is derived from an EMBL/GenBank/DDBJ whole genome shotgun (WGS) entry which is preliminary data.</text>
</comment>
<feature type="region of interest" description="Disordered" evidence="1">
    <location>
        <begin position="203"/>
        <end position="223"/>
    </location>
</feature>
<sequence length="462" mass="48784">MSSYYEPQGWQAPVRQVSWEQPVPPSRSGASSVSQREESTAFSSQFDGLLRAIHDSLFSMFDRSEYGERLGGNKDFPEKWSANVWLAFSTEVDRAIDNLVKSGKLFSAPRRDSMPLMMGRHFTDYDPRVMGNVPQRHHSLSDFDARAHPASNAQGFYAAQRFQGRPNEAEQMMQAKRRMAAQRERELRNYHQEQQYNRSLLAEMSGNKSDRSLSPAAMSEESRRELIARQHRALYGSDSPAFFPPGGLSDDAPRPDNQTSGTPTSAAGARGPSPRGVDAFGLQGGSIDSSVQGAAAAAAAAVAARQSPSRANSTSSPSSGVNPAYGMYDGAIDQPVTSTSSPGGAGSPSSRQMAKSTAAPSVGPIGSRPQQTVASAVNPALNKRSTTPLPSPLGYGFAPNEAATAGPGNERSMSSASNPSTSVAPSAGSKDASSGGVSLGWGNSSGVWGSKNSLGVQASVWG</sequence>
<feature type="region of interest" description="Disordered" evidence="1">
    <location>
        <begin position="305"/>
        <end position="449"/>
    </location>
</feature>
<reference evidence="3" key="1">
    <citation type="journal article" date="2014" name="Genome Announc.">
        <title>Draft genome sequence of the formaldehyde-resistant fungus Byssochlamys spectabilis No. 5 (anamorph Paecilomyces variotii No. 5) (NBRC109023).</title>
        <authorList>
            <person name="Oka T."/>
            <person name="Ekino K."/>
            <person name="Fukuda K."/>
            <person name="Nomura Y."/>
        </authorList>
    </citation>
    <scope>NUCLEOTIDE SEQUENCE [LARGE SCALE GENOMIC DNA]</scope>
    <source>
        <strain evidence="3">No. 5 / NBRC 109023</strain>
    </source>
</reference>
<feature type="compositionally biased region" description="Polar residues" evidence="1">
    <location>
        <begin position="256"/>
        <end position="265"/>
    </location>
</feature>
<feature type="compositionally biased region" description="Polar residues" evidence="1">
    <location>
        <begin position="28"/>
        <end position="37"/>
    </location>
</feature>
<feature type="region of interest" description="Disordered" evidence="1">
    <location>
        <begin position="15"/>
        <end position="37"/>
    </location>
</feature>
<accession>V5I307</accession>
<evidence type="ECO:0000313" key="2">
    <source>
        <dbReference type="EMBL" id="GAD97385.1"/>
    </source>
</evidence>
<dbReference type="OrthoDB" id="5401193at2759"/>
<dbReference type="eggNOG" id="ENOG502QW4G">
    <property type="taxonomic scope" value="Eukaryota"/>
</dbReference>
<evidence type="ECO:0000256" key="1">
    <source>
        <dbReference type="SAM" id="MobiDB-lite"/>
    </source>
</evidence>
<dbReference type="EMBL" id="BAUL01000198">
    <property type="protein sequence ID" value="GAD97385.1"/>
    <property type="molecule type" value="Genomic_DNA"/>
</dbReference>
<protein>
    <submittedName>
        <fullName evidence="2">Uncharacterized protein</fullName>
    </submittedName>
</protein>
<dbReference type="AlphaFoldDB" id="V5I307"/>
<organism evidence="2 3">
    <name type="scientific">Byssochlamys spectabilis (strain No. 5 / NBRC 109023)</name>
    <name type="common">Paecilomyces variotii</name>
    <dbReference type="NCBI Taxonomy" id="1356009"/>
    <lineage>
        <taxon>Eukaryota</taxon>
        <taxon>Fungi</taxon>
        <taxon>Dikarya</taxon>
        <taxon>Ascomycota</taxon>
        <taxon>Pezizomycotina</taxon>
        <taxon>Eurotiomycetes</taxon>
        <taxon>Eurotiomycetidae</taxon>
        <taxon>Eurotiales</taxon>
        <taxon>Thermoascaceae</taxon>
        <taxon>Paecilomyces</taxon>
    </lineage>
</organism>
<feature type="region of interest" description="Disordered" evidence="1">
    <location>
        <begin position="236"/>
        <end position="284"/>
    </location>
</feature>
<feature type="compositionally biased region" description="Low complexity" evidence="1">
    <location>
        <begin position="337"/>
        <end position="350"/>
    </location>
</feature>
<gene>
    <name evidence="2" type="ORF">PVAR5_6060</name>
</gene>
<keyword evidence="3" id="KW-1185">Reference proteome</keyword>
<dbReference type="Proteomes" id="UP000018001">
    <property type="component" value="Unassembled WGS sequence"/>
</dbReference>
<proteinExistence type="predicted"/>
<feature type="compositionally biased region" description="Polar residues" evidence="1">
    <location>
        <begin position="431"/>
        <end position="449"/>
    </location>
</feature>